<name>A0A425YFY4_9BACT</name>
<reference evidence="3 6" key="2">
    <citation type="submission" date="2019-12" db="EMBL/GenBank/DDBJ databases">
        <title>Draft genome sequence of Labilibaculum sp. strain 44 isolated from deep waters of Black Sea.</title>
        <authorList>
            <person name="Yadav S."/>
            <person name="Villanueva L."/>
        </authorList>
    </citation>
    <scope>NUCLEOTIDE SEQUENCE [LARGE SCALE GENOMIC DNA]</scope>
    <source>
        <strain evidence="3 6">44</strain>
    </source>
</reference>
<dbReference type="Pfam" id="PF12850">
    <property type="entry name" value="Metallophos_2"/>
    <property type="match status" value="1"/>
</dbReference>
<organism evidence="3 6">
    <name type="scientific">Labilibaculum euxinus</name>
    <dbReference type="NCBI Taxonomy" id="2686357"/>
    <lineage>
        <taxon>Bacteria</taxon>
        <taxon>Pseudomonadati</taxon>
        <taxon>Bacteroidota</taxon>
        <taxon>Bacteroidia</taxon>
        <taxon>Marinilabiliales</taxon>
        <taxon>Marinifilaceae</taxon>
        <taxon>Labilibaculum</taxon>
    </lineage>
</organism>
<dbReference type="OrthoDB" id="9813918at2"/>
<dbReference type="RefSeq" id="WP_124991604.1">
    <property type="nucleotide sequence ID" value="NZ_JAVCNR010000002.1"/>
</dbReference>
<proteinExistence type="inferred from homology"/>
<dbReference type="SUPFAM" id="SSF56300">
    <property type="entry name" value="Metallo-dependent phosphatases"/>
    <property type="match status" value="1"/>
</dbReference>
<feature type="domain" description="Calcineurin-like phosphoesterase" evidence="2">
    <location>
        <begin position="5"/>
        <end position="182"/>
    </location>
</feature>
<dbReference type="GO" id="GO:0016791">
    <property type="term" value="F:phosphatase activity"/>
    <property type="evidence" value="ECO:0007669"/>
    <property type="project" value="TreeGrafter"/>
</dbReference>
<dbReference type="PIRSF" id="PIRSF000883">
    <property type="entry name" value="Pesterase_MJ0912"/>
    <property type="match status" value="1"/>
</dbReference>
<dbReference type="InterPro" id="IPR029052">
    <property type="entry name" value="Metallo-depent_PP-like"/>
</dbReference>
<keyword evidence="5" id="KW-1185">Reference proteome</keyword>
<protein>
    <submittedName>
        <fullName evidence="3">YfcE family phosphodiesterase</fullName>
    </submittedName>
</protein>
<evidence type="ECO:0000313" key="4">
    <source>
        <dbReference type="EMBL" id="MVB07557.1"/>
    </source>
</evidence>
<gene>
    <name evidence="4" type="ORF">DWB62_011050</name>
    <name evidence="3" type="ORF">GNY23_11050</name>
</gene>
<dbReference type="PANTHER" id="PTHR42850">
    <property type="entry name" value="METALLOPHOSPHOESTERASE"/>
    <property type="match status" value="1"/>
</dbReference>
<dbReference type="EMBL" id="QTZN02000023">
    <property type="protein sequence ID" value="MVB07557.1"/>
    <property type="molecule type" value="Genomic_DNA"/>
</dbReference>
<evidence type="ECO:0000313" key="5">
    <source>
        <dbReference type="Proteomes" id="UP000285951"/>
    </source>
</evidence>
<dbReference type="PANTHER" id="PTHR42850:SF2">
    <property type="entry name" value="BLL5683 PROTEIN"/>
    <property type="match status" value="1"/>
</dbReference>
<dbReference type="EMBL" id="WOTW01000023">
    <property type="protein sequence ID" value="MUP38352.1"/>
    <property type="molecule type" value="Genomic_DNA"/>
</dbReference>
<evidence type="ECO:0000256" key="1">
    <source>
        <dbReference type="ARBA" id="ARBA00008950"/>
    </source>
</evidence>
<accession>A0A425YFY4</accession>
<dbReference type="Gene3D" id="3.60.21.10">
    <property type="match status" value="1"/>
</dbReference>
<dbReference type="AlphaFoldDB" id="A0A425YFY4"/>
<evidence type="ECO:0000259" key="2">
    <source>
        <dbReference type="Pfam" id="PF12850"/>
    </source>
</evidence>
<dbReference type="InterPro" id="IPR050126">
    <property type="entry name" value="Ap4A_hydrolase"/>
</dbReference>
<evidence type="ECO:0000313" key="6">
    <source>
        <dbReference type="Proteomes" id="UP000462449"/>
    </source>
</evidence>
<reference evidence="4 5" key="1">
    <citation type="submission" date="2019-11" db="EMBL/GenBank/DDBJ databases">
        <title>Draft genome sequence of Labilibaculum sp. strain SYP isolated from Black Sea.</title>
        <authorList>
            <person name="Yadav S."/>
            <person name="Villanueva L."/>
        </authorList>
    </citation>
    <scope>NUCLEOTIDE SEQUENCE [LARGE SCALE GENOMIC DNA]</scope>
    <source>
        <strain evidence="4 5">44</strain>
    </source>
</reference>
<sequence>MIKQEIAIISDIHGNSLALKKVLEDINNRGIKTIINLGDSLYGPLDPKGTFELLQKHNVISISGNQDRFIRENLSEKTDFITLEYVKSQIDDKVIEWLNSLPFDTIYDDKIYCCHASPQNDSIYLLESLEKDYVAIKDKNEIDALLTHVKQSIVICGHSHVSKIVETDNKLIVNSGSVGLPAYDDDLPIYHKMENYNPYANYAILSFYDNSIKVDKIAIKYDSESAAKLAELNNRDDWATWIRTGIV</sequence>
<comment type="similarity">
    <text evidence="1">Belongs to the metallophosphoesterase superfamily. YfcE family.</text>
</comment>
<dbReference type="InterPro" id="IPR024654">
    <property type="entry name" value="Calcineurin-like_PHP_lpxH"/>
</dbReference>
<dbReference type="GO" id="GO:0005737">
    <property type="term" value="C:cytoplasm"/>
    <property type="evidence" value="ECO:0007669"/>
    <property type="project" value="TreeGrafter"/>
</dbReference>
<evidence type="ECO:0000313" key="3">
    <source>
        <dbReference type="EMBL" id="MUP38352.1"/>
    </source>
</evidence>
<dbReference type="InterPro" id="IPR011152">
    <property type="entry name" value="Pesterase_MJ0912"/>
</dbReference>
<dbReference type="Proteomes" id="UP000462449">
    <property type="component" value="Unassembled WGS sequence"/>
</dbReference>
<dbReference type="Proteomes" id="UP000285951">
    <property type="component" value="Unassembled WGS sequence"/>
</dbReference>
<comment type="caution">
    <text evidence="3">The sequence shown here is derived from an EMBL/GenBank/DDBJ whole genome shotgun (WGS) entry which is preliminary data.</text>
</comment>